<evidence type="ECO:0008006" key="3">
    <source>
        <dbReference type="Google" id="ProtNLM"/>
    </source>
</evidence>
<keyword evidence="2" id="KW-1185">Reference proteome</keyword>
<dbReference type="EMBL" id="JAAAMV010000014">
    <property type="protein sequence ID" value="NBD25708.1"/>
    <property type="molecule type" value="Genomic_DNA"/>
</dbReference>
<dbReference type="Proteomes" id="UP000665561">
    <property type="component" value="Unassembled WGS sequence"/>
</dbReference>
<evidence type="ECO:0000313" key="1">
    <source>
        <dbReference type="EMBL" id="NBD25708.1"/>
    </source>
</evidence>
<proteinExistence type="predicted"/>
<protein>
    <recommendedName>
        <fullName evidence="3">YneQ</fullName>
    </recommendedName>
</protein>
<reference evidence="1 2" key="1">
    <citation type="submission" date="2020-01" db="EMBL/GenBank/DDBJ databases">
        <title>Paenibacillus soybeanensis sp. nov. isolated from the nodules of soybean (Glycine max(L.) Merr).</title>
        <authorList>
            <person name="Wang H."/>
        </authorList>
    </citation>
    <scope>NUCLEOTIDE SEQUENCE [LARGE SCALE GENOMIC DNA]</scope>
    <source>
        <strain evidence="1 2">T1</strain>
    </source>
</reference>
<gene>
    <name evidence="1" type="ORF">GT019_17690</name>
</gene>
<organism evidence="1 2">
    <name type="scientific">Paenibacillus glycinis</name>
    <dbReference type="NCBI Taxonomy" id="2697035"/>
    <lineage>
        <taxon>Bacteria</taxon>
        <taxon>Bacillati</taxon>
        <taxon>Bacillota</taxon>
        <taxon>Bacilli</taxon>
        <taxon>Bacillales</taxon>
        <taxon>Paenibacillaceae</taxon>
        <taxon>Paenibacillus</taxon>
    </lineage>
</organism>
<name>A0ABW9XSS7_9BACL</name>
<dbReference type="RefSeq" id="WP_161744520.1">
    <property type="nucleotide sequence ID" value="NZ_JAAAMV010000014.1"/>
</dbReference>
<comment type="caution">
    <text evidence="1">The sequence shown here is derived from an EMBL/GenBank/DDBJ whole genome shotgun (WGS) entry which is preliminary data.</text>
</comment>
<evidence type="ECO:0000313" key="2">
    <source>
        <dbReference type="Proteomes" id="UP000665561"/>
    </source>
</evidence>
<sequence length="101" mass="11956">MAFGVKREELEQWKARVARGEIAFLTHYWLEPRFKGVKTVTKVGCGDLGKLTAWCRSNGLDPKYIHRRQPFPHFDLIGEKQLEILKREGLWEQVERFKLQD</sequence>
<accession>A0ABW9XSS7</accession>